<feature type="transmembrane region" description="Helical" evidence="1">
    <location>
        <begin position="129"/>
        <end position="151"/>
    </location>
</feature>
<evidence type="ECO:0000313" key="3">
    <source>
        <dbReference type="Proteomes" id="UP001649230"/>
    </source>
</evidence>
<name>A0ABY3SHW1_9BACL</name>
<gene>
    <name evidence="2" type="ORF">L0M14_25895</name>
</gene>
<feature type="transmembrane region" description="Helical" evidence="1">
    <location>
        <begin position="6"/>
        <end position="24"/>
    </location>
</feature>
<reference evidence="2 3" key="1">
    <citation type="journal article" date="2024" name="Int. J. Syst. Evol. Microbiol.">
        <title>Paenibacillus hexagrammi sp. nov., a novel bacterium isolated from the gut content of Hexagrammos agrammus.</title>
        <authorList>
            <person name="Jung H.K."/>
            <person name="Kim D.G."/>
            <person name="Zin H."/>
            <person name="Park J."/>
            <person name="Jung H."/>
            <person name="Kim Y.O."/>
            <person name="Kong H.J."/>
            <person name="Kim J.W."/>
            <person name="Kim Y.S."/>
        </authorList>
    </citation>
    <scope>NUCLEOTIDE SEQUENCE [LARGE SCALE GENOMIC DNA]</scope>
    <source>
        <strain evidence="2 3">YPD9-1</strain>
    </source>
</reference>
<proteinExistence type="predicted"/>
<dbReference type="InterPro" id="IPR048147">
    <property type="entry name" value="CBO0543-like"/>
</dbReference>
<keyword evidence="1" id="KW-1133">Transmembrane helix</keyword>
<evidence type="ECO:0000256" key="1">
    <source>
        <dbReference type="SAM" id="Phobius"/>
    </source>
</evidence>
<evidence type="ECO:0008006" key="4">
    <source>
        <dbReference type="Google" id="ProtNLM"/>
    </source>
</evidence>
<sequence>MPLTIERIILSIVWLLCVVALCLVPRHKRREAQMSFLFMQFVSWILGLVVVEQGWLLYPDRELQKNMTSFTFEFFAYPTVAVYLNLYYPKEKSAALRFFYILLFPIGISVPEIFIEKYTKLIDYVTWKWYWTFLSVWVTLYLSHGFHWWYFKKGQRHRISGM</sequence>
<evidence type="ECO:0000313" key="2">
    <source>
        <dbReference type="EMBL" id="UJF32970.1"/>
    </source>
</evidence>
<keyword evidence="1" id="KW-0812">Transmembrane</keyword>
<feature type="transmembrane region" description="Helical" evidence="1">
    <location>
        <begin position="95"/>
        <end position="114"/>
    </location>
</feature>
<keyword evidence="1" id="KW-0472">Membrane</keyword>
<feature type="transmembrane region" description="Helical" evidence="1">
    <location>
        <begin position="36"/>
        <end position="58"/>
    </location>
</feature>
<dbReference type="NCBIfam" id="NF041644">
    <property type="entry name" value="CBO0543_fam"/>
    <property type="match status" value="1"/>
</dbReference>
<feature type="transmembrane region" description="Helical" evidence="1">
    <location>
        <begin position="70"/>
        <end position="88"/>
    </location>
</feature>
<dbReference type="Proteomes" id="UP001649230">
    <property type="component" value="Chromosome"/>
</dbReference>
<organism evidence="2 3">
    <name type="scientific">Paenibacillus hexagrammi</name>
    <dbReference type="NCBI Taxonomy" id="2908839"/>
    <lineage>
        <taxon>Bacteria</taxon>
        <taxon>Bacillati</taxon>
        <taxon>Bacillota</taxon>
        <taxon>Bacilli</taxon>
        <taxon>Bacillales</taxon>
        <taxon>Paenibacillaceae</taxon>
        <taxon>Paenibacillus</taxon>
    </lineage>
</organism>
<dbReference type="EMBL" id="CP090978">
    <property type="protein sequence ID" value="UJF32970.1"/>
    <property type="molecule type" value="Genomic_DNA"/>
</dbReference>
<accession>A0ABY3SHW1</accession>
<dbReference type="RefSeq" id="WP_235119313.1">
    <property type="nucleotide sequence ID" value="NZ_CP090978.1"/>
</dbReference>
<keyword evidence="3" id="KW-1185">Reference proteome</keyword>
<protein>
    <recommendedName>
        <fullName evidence="4">Histidine kinase N-terminal 7TM region domain-containing protein</fullName>
    </recommendedName>
</protein>